<dbReference type="PROSITE" id="PS51379">
    <property type="entry name" value="4FE4S_FER_2"/>
    <property type="match status" value="2"/>
</dbReference>
<dbReference type="Gene3D" id="3.30.70.20">
    <property type="match status" value="1"/>
</dbReference>
<name>A0ABV6YX63_UNCC1</name>
<proteinExistence type="predicted"/>
<feature type="domain" description="4Fe-4S ferredoxin-type" evidence="4">
    <location>
        <begin position="300"/>
        <end position="329"/>
    </location>
</feature>
<protein>
    <submittedName>
        <fullName evidence="5">ATP-binding protein</fullName>
    </submittedName>
</protein>
<evidence type="ECO:0000313" key="6">
    <source>
        <dbReference type="Proteomes" id="UP001594351"/>
    </source>
</evidence>
<keyword evidence="2" id="KW-0408">Iron</keyword>
<evidence type="ECO:0000256" key="2">
    <source>
        <dbReference type="ARBA" id="ARBA00023004"/>
    </source>
</evidence>
<accession>A0ABV6YX63</accession>
<dbReference type="EMBL" id="JBHPBY010000124">
    <property type="protein sequence ID" value="MFC1850789.1"/>
    <property type="molecule type" value="Genomic_DNA"/>
</dbReference>
<dbReference type="PROSITE" id="PS00198">
    <property type="entry name" value="4FE4S_FER_1"/>
    <property type="match status" value="1"/>
</dbReference>
<gene>
    <name evidence="5" type="ORF">ACFL27_11400</name>
</gene>
<reference evidence="5 6" key="1">
    <citation type="submission" date="2024-09" db="EMBL/GenBank/DDBJ databases">
        <title>Laminarin stimulates single cell rates of sulfate reduction while oxygen inhibits transcriptomic activity in coastal marine sediment.</title>
        <authorList>
            <person name="Lindsay M."/>
            <person name="Orcutt B."/>
            <person name="Emerson D."/>
            <person name="Stepanauskas R."/>
            <person name="D'Angelo T."/>
        </authorList>
    </citation>
    <scope>NUCLEOTIDE SEQUENCE [LARGE SCALE GENOMIC DNA]</scope>
    <source>
        <strain evidence="5">SAG AM-311-K15</strain>
    </source>
</reference>
<organism evidence="5 6">
    <name type="scientific">candidate division CSSED10-310 bacterium</name>
    <dbReference type="NCBI Taxonomy" id="2855610"/>
    <lineage>
        <taxon>Bacteria</taxon>
        <taxon>Bacteria division CSSED10-310</taxon>
    </lineage>
</organism>
<dbReference type="Proteomes" id="UP001594351">
    <property type="component" value="Unassembled WGS sequence"/>
</dbReference>
<comment type="caution">
    <text evidence="5">The sequence shown here is derived from an EMBL/GenBank/DDBJ whole genome shotgun (WGS) entry which is preliminary data.</text>
</comment>
<dbReference type="InterPro" id="IPR017900">
    <property type="entry name" value="4Fe4S_Fe_S_CS"/>
</dbReference>
<keyword evidence="5" id="KW-0547">Nucleotide-binding</keyword>
<feature type="domain" description="4Fe-4S ferredoxin-type" evidence="4">
    <location>
        <begin position="261"/>
        <end position="290"/>
    </location>
</feature>
<sequence>MSIREKFIELFEVWSEVTPFIDRIVTPEEQQLIVIMSGQALPVSEIAIRTGLSATEVFQQLERAYGRHLVNKEMRFEGDYYEQADFAARLDHFVKFENWDAIPLLDRQRIDERFLEIFIERHRGTIECKKRGLTAQDELPNDVVLLLSETFSLVDAATLIVVQPCDCRRLAQNCTRPVQTCILLDDIARETLARGHGQQLNSEQAKQLLRWCDQKGLIHTSDAAWQVHGLTAICNCCECCCYPFQAARKLDSKGVWPKNRYCAEIDHTRCQLCGACVKRCHFEAFRGAAEKILIKGKYREKILFEPDCCWGCGLCATSCPEQAITMIPL</sequence>
<dbReference type="InterPro" id="IPR017896">
    <property type="entry name" value="4Fe4S_Fe-S-bd"/>
</dbReference>
<evidence type="ECO:0000256" key="3">
    <source>
        <dbReference type="ARBA" id="ARBA00023014"/>
    </source>
</evidence>
<keyword evidence="6" id="KW-1185">Reference proteome</keyword>
<evidence type="ECO:0000313" key="5">
    <source>
        <dbReference type="EMBL" id="MFC1850789.1"/>
    </source>
</evidence>
<dbReference type="GO" id="GO:0005524">
    <property type="term" value="F:ATP binding"/>
    <property type="evidence" value="ECO:0007669"/>
    <property type="project" value="UniProtKB-KW"/>
</dbReference>
<keyword evidence="5" id="KW-0067">ATP-binding</keyword>
<dbReference type="Pfam" id="PF13187">
    <property type="entry name" value="Fer4_9"/>
    <property type="match status" value="1"/>
</dbReference>
<evidence type="ECO:0000259" key="4">
    <source>
        <dbReference type="PROSITE" id="PS51379"/>
    </source>
</evidence>
<keyword evidence="1" id="KW-0479">Metal-binding</keyword>
<evidence type="ECO:0000256" key="1">
    <source>
        <dbReference type="ARBA" id="ARBA00022723"/>
    </source>
</evidence>
<keyword evidence="3" id="KW-0411">Iron-sulfur</keyword>
<dbReference type="SUPFAM" id="SSF54862">
    <property type="entry name" value="4Fe-4S ferredoxins"/>
    <property type="match status" value="1"/>
</dbReference>